<sequence length="198" mass="22358">MPSPIGRVFRWRIVERPQQRLAVNQISSRGPTGLANPHSQAWRVWHIPWNMTDDIGQRPSVPSSSGVTTQGSGRHDKGAEGAKNHWGRIGCHWKLKICTYNTRSFSSDNRMLEFEEELKKINFDIIGISEARRKGEGCLTLTNSGHCLYYKGGDTCQNGVSFLVHKNIAGNVIKFKGMSDRVAQLTIWINGRYHLNII</sequence>
<proteinExistence type="predicted"/>
<name>A0AAE1QFT7_9EUCA</name>
<dbReference type="SUPFAM" id="SSF56219">
    <property type="entry name" value="DNase I-like"/>
    <property type="match status" value="1"/>
</dbReference>
<keyword evidence="3" id="KW-1185">Reference proteome</keyword>
<dbReference type="InterPro" id="IPR036691">
    <property type="entry name" value="Endo/exonu/phosph_ase_sf"/>
</dbReference>
<comment type="caution">
    <text evidence="2">The sequence shown here is derived from an EMBL/GenBank/DDBJ whole genome shotgun (WGS) entry which is preliminary data.</text>
</comment>
<evidence type="ECO:0000313" key="3">
    <source>
        <dbReference type="Proteomes" id="UP001292094"/>
    </source>
</evidence>
<gene>
    <name evidence="2" type="ORF">Pmani_004947</name>
</gene>
<protein>
    <submittedName>
        <fullName evidence="2">Uncharacterized protein</fullName>
    </submittedName>
</protein>
<dbReference type="Gene3D" id="3.60.10.10">
    <property type="entry name" value="Endonuclease/exonuclease/phosphatase"/>
    <property type="match status" value="1"/>
</dbReference>
<organism evidence="2 3">
    <name type="scientific">Petrolisthes manimaculis</name>
    <dbReference type="NCBI Taxonomy" id="1843537"/>
    <lineage>
        <taxon>Eukaryota</taxon>
        <taxon>Metazoa</taxon>
        <taxon>Ecdysozoa</taxon>
        <taxon>Arthropoda</taxon>
        <taxon>Crustacea</taxon>
        <taxon>Multicrustacea</taxon>
        <taxon>Malacostraca</taxon>
        <taxon>Eumalacostraca</taxon>
        <taxon>Eucarida</taxon>
        <taxon>Decapoda</taxon>
        <taxon>Pleocyemata</taxon>
        <taxon>Anomura</taxon>
        <taxon>Galatheoidea</taxon>
        <taxon>Porcellanidae</taxon>
        <taxon>Petrolisthes</taxon>
    </lineage>
</organism>
<evidence type="ECO:0000313" key="2">
    <source>
        <dbReference type="EMBL" id="KAK4324387.1"/>
    </source>
</evidence>
<reference evidence="2" key="1">
    <citation type="submission" date="2023-11" db="EMBL/GenBank/DDBJ databases">
        <title>Genome assemblies of two species of porcelain crab, Petrolisthes cinctipes and Petrolisthes manimaculis (Anomura: Porcellanidae).</title>
        <authorList>
            <person name="Angst P."/>
        </authorList>
    </citation>
    <scope>NUCLEOTIDE SEQUENCE</scope>
    <source>
        <strain evidence="2">PB745_02</strain>
        <tissue evidence="2">Gill</tissue>
    </source>
</reference>
<dbReference type="AlphaFoldDB" id="A0AAE1QFT7"/>
<feature type="region of interest" description="Disordered" evidence="1">
    <location>
        <begin position="55"/>
        <end position="81"/>
    </location>
</feature>
<dbReference type="Proteomes" id="UP001292094">
    <property type="component" value="Unassembled WGS sequence"/>
</dbReference>
<feature type="compositionally biased region" description="Polar residues" evidence="1">
    <location>
        <begin position="60"/>
        <end position="72"/>
    </location>
</feature>
<evidence type="ECO:0000256" key="1">
    <source>
        <dbReference type="SAM" id="MobiDB-lite"/>
    </source>
</evidence>
<dbReference type="EMBL" id="JAWZYT010000365">
    <property type="protein sequence ID" value="KAK4324387.1"/>
    <property type="molecule type" value="Genomic_DNA"/>
</dbReference>
<accession>A0AAE1QFT7</accession>